<organism evidence="2">
    <name type="scientific">Hemiselmis andersenii</name>
    <name type="common">Cryptophyte alga</name>
    <dbReference type="NCBI Taxonomy" id="464988"/>
    <lineage>
        <taxon>Eukaryota</taxon>
        <taxon>Cryptophyceae</taxon>
        <taxon>Cryptomonadales</taxon>
        <taxon>Hemiselmidaceae</taxon>
        <taxon>Hemiselmis</taxon>
    </lineage>
</organism>
<evidence type="ECO:0008006" key="4">
    <source>
        <dbReference type="Google" id="ProtNLM"/>
    </source>
</evidence>
<dbReference type="EMBL" id="HBFK01016876">
    <property type="protein sequence ID" value="CAD8743893.1"/>
    <property type="molecule type" value="Transcribed_RNA"/>
</dbReference>
<evidence type="ECO:0000256" key="1">
    <source>
        <dbReference type="SAM" id="MobiDB-lite"/>
    </source>
</evidence>
<dbReference type="GO" id="GO:0008017">
    <property type="term" value="F:microtubule binding"/>
    <property type="evidence" value="ECO:0007669"/>
    <property type="project" value="InterPro"/>
</dbReference>
<feature type="compositionally biased region" description="Polar residues" evidence="1">
    <location>
        <begin position="611"/>
        <end position="634"/>
    </location>
</feature>
<gene>
    <name evidence="3" type="ORF">HAND00432_LOCUS6251</name>
    <name evidence="2" type="ORF">HAND1043_LOCUS10388</name>
</gene>
<dbReference type="GO" id="GO:0000226">
    <property type="term" value="P:microtubule cytoskeleton organization"/>
    <property type="evidence" value="ECO:0007669"/>
    <property type="project" value="InterPro"/>
</dbReference>
<dbReference type="GO" id="GO:0005819">
    <property type="term" value="C:spindle"/>
    <property type="evidence" value="ECO:0007669"/>
    <property type="project" value="TreeGrafter"/>
</dbReference>
<dbReference type="Gene3D" id="1.20.58.1520">
    <property type="match status" value="1"/>
</dbReference>
<dbReference type="PANTHER" id="PTHR19321:SF41">
    <property type="entry name" value="FASCETTO-RELATED"/>
    <property type="match status" value="1"/>
</dbReference>
<feature type="region of interest" description="Disordered" evidence="1">
    <location>
        <begin position="1"/>
        <end position="53"/>
    </location>
</feature>
<proteinExistence type="predicted"/>
<feature type="compositionally biased region" description="Acidic residues" evidence="1">
    <location>
        <begin position="37"/>
        <end position="47"/>
    </location>
</feature>
<feature type="region of interest" description="Disordered" evidence="1">
    <location>
        <begin position="602"/>
        <end position="675"/>
    </location>
</feature>
<dbReference type="Pfam" id="PF03999">
    <property type="entry name" value="MAP65_ASE1"/>
    <property type="match status" value="1"/>
</dbReference>
<dbReference type="PANTHER" id="PTHR19321">
    <property type="entry name" value="PROTEIN REGULATOR OF CYTOKINESIS 1 PRC1-RELATED"/>
    <property type="match status" value="1"/>
</dbReference>
<name>A0A6U4N2V0_HEMAN</name>
<dbReference type="InterPro" id="IPR007145">
    <property type="entry name" value="MAP65_Ase1_PRC1"/>
</dbReference>
<dbReference type="EMBL" id="HBFX01010538">
    <property type="protein sequence ID" value="CAD8951716.1"/>
    <property type="molecule type" value="Transcribed_RNA"/>
</dbReference>
<feature type="region of interest" description="Disordered" evidence="1">
    <location>
        <begin position="524"/>
        <end position="590"/>
    </location>
</feature>
<dbReference type="GO" id="GO:0005737">
    <property type="term" value="C:cytoplasm"/>
    <property type="evidence" value="ECO:0007669"/>
    <property type="project" value="TreeGrafter"/>
</dbReference>
<feature type="compositionally biased region" description="Low complexity" evidence="1">
    <location>
        <begin position="555"/>
        <end position="571"/>
    </location>
</feature>
<dbReference type="AlphaFoldDB" id="A0A6U4N2V0"/>
<evidence type="ECO:0000313" key="3">
    <source>
        <dbReference type="EMBL" id="CAD8951716.1"/>
    </source>
</evidence>
<protein>
    <recommendedName>
        <fullName evidence="4">Protein regulator of cytokinesis 1</fullName>
    </recommendedName>
</protein>
<sequence>MANAEPEMHTEEEMKPREEALPPDEPEHSGEVKDAAEQQEGEAEVVTEQDTAPEVQDVVHETTPEDVVNFCATQACAEPGDVVNLAESTLRTLGALWDEIGYARHERENSTAEMFSDVKRVFEKKMACTQEAKCAIVSQIRLVRARISTVQAEVGHPPKEGEGEEKGGTLREALAEYKAHLESLEATKAERSSTIEASVKALTSLFLEMEDALTTEQTKFLRVLSDFTTKRIEQISERHSDTVAEKERREGERSDSVGKIEDLWAELEVEDDAKAHNEIDQWLVVGLDIKPSASNLARLSERVEELEALKGERQSASDAHFQALEGLWSRLKVEEEEKARVRREMGGLGLRSLDALAKHIAELTVIKQERMKELVGEVRDSLTEVWDAMRLSDESRRLFQPLFSEVFDDQALQSHEERLSSDKSRLEKMQPLIKMVERREQIRAEETAMIAAQADPNRLLGRGRGAAQALKQEEKVRNMVSKELPKVTERLRAAIVDYEASEGCPFELSGRSVTEALAEEDAAAALAKQESARSRGRSVPASDRPGTASKTPGPNALNQSLNASVSSVSSALRERPASARGAGGVTPGSRLKAAAKSVIAANKGARPASAAPTSENTNPQKGDNLPTSLLQPPSSRLKAPGTTRTVLKFDQETTHVISPRTGLPKRMITPLQAKE</sequence>
<reference evidence="2" key="1">
    <citation type="submission" date="2021-01" db="EMBL/GenBank/DDBJ databases">
        <authorList>
            <person name="Corre E."/>
            <person name="Pelletier E."/>
            <person name="Niang G."/>
            <person name="Scheremetjew M."/>
            <person name="Finn R."/>
            <person name="Kale V."/>
            <person name="Holt S."/>
            <person name="Cochrane G."/>
            <person name="Meng A."/>
            <person name="Brown T."/>
            <person name="Cohen L."/>
        </authorList>
    </citation>
    <scope>NUCLEOTIDE SEQUENCE</scope>
    <source>
        <strain evidence="2">CCMP441</strain>
        <strain evidence="3">CCMP644</strain>
    </source>
</reference>
<accession>A0A6U4N2V0</accession>
<evidence type="ECO:0000313" key="2">
    <source>
        <dbReference type="EMBL" id="CAD8743893.1"/>
    </source>
</evidence>
<feature type="compositionally biased region" description="Basic and acidic residues" evidence="1">
    <location>
        <begin position="1"/>
        <end position="36"/>
    </location>
</feature>